<evidence type="ECO:0000313" key="3">
    <source>
        <dbReference type="Proteomes" id="UP001054252"/>
    </source>
</evidence>
<dbReference type="AlphaFoldDB" id="A0AAV5HFC6"/>
<protein>
    <recommendedName>
        <fullName evidence="1">Reverse transcriptase Ty1/copia-type domain-containing protein</fullName>
    </recommendedName>
</protein>
<organism evidence="2 3">
    <name type="scientific">Rubroshorea leprosula</name>
    <dbReference type="NCBI Taxonomy" id="152421"/>
    <lineage>
        <taxon>Eukaryota</taxon>
        <taxon>Viridiplantae</taxon>
        <taxon>Streptophyta</taxon>
        <taxon>Embryophyta</taxon>
        <taxon>Tracheophyta</taxon>
        <taxon>Spermatophyta</taxon>
        <taxon>Magnoliopsida</taxon>
        <taxon>eudicotyledons</taxon>
        <taxon>Gunneridae</taxon>
        <taxon>Pentapetalae</taxon>
        <taxon>rosids</taxon>
        <taxon>malvids</taxon>
        <taxon>Malvales</taxon>
        <taxon>Dipterocarpaceae</taxon>
        <taxon>Rubroshorea</taxon>
    </lineage>
</organism>
<sequence>MIVFLSYDIPNIIFSHHPNIRIIIASTLKINQLLRLQGFTEVEGVDYHDTFAPVAKLVTVRVLLAIAAVKQWPLHPRKGEKDLVCNSSSLITQVKQFLFSKFKLKNLGHLKYFLDIEVARSSQGYFILLGDSPISWKSKKQGTVSHSSTEAKNQAMAKTTMETKHLEIDCHIVREKFLAGVLCPLPISSSYQPADLLTKALSKDSFQFLHGKLGIRNLHALA</sequence>
<dbReference type="InterPro" id="IPR013103">
    <property type="entry name" value="RVT_2"/>
</dbReference>
<dbReference type="PANTHER" id="PTHR11439">
    <property type="entry name" value="GAG-POL-RELATED RETROTRANSPOSON"/>
    <property type="match status" value="1"/>
</dbReference>
<dbReference type="PANTHER" id="PTHR11439:SF470">
    <property type="entry name" value="CYSTEINE-RICH RLK (RECEPTOR-LIKE PROTEIN KINASE) 8"/>
    <property type="match status" value="1"/>
</dbReference>
<evidence type="ECO:0000313" key="2">
    <source>
        <dbReference type="EMBL" id="GKU85530.1"/>
    </source>
</evidence>
<name>A0AAV5HFC6_9ROSI</name>
<feature type="domain" description="Reverse transcriptase Ty1/copia-type" evidence="1">
    <location>
        <begin position="35"/>
        <end position="75"/>
    </location>
</feature>
<keyword evidence="3" id="KW-1185">Reference proteome</keyword>
<dbReference type="Pfam" id="PF07727">
    <property type="entry name" value="RVT_2"/>
    <property type="match status" value="1"/>
</dbReference>
<comment type="caution">
    <text evidence="2">The sequence shown here is derived from an EMBL/GenBank/DDBJ whole genome shotgun (WGS) entry which is preliminary data.</text>
</comment>
<dbReference type="Proteomes" id="UP001054252">
    <property type="component" value="Unassembled WGS sequence"/>
</dbReference>
<dbReference type="CDD" id="cd09272">
    <property type="entry name" value="RNase_HI_RT_Ty1"/>
    <property type="match status" value="1"/>
</dbReference>
<proteinExistence type="predicted"/>
<gene>
    <name evidence="2" type="ORF">SLEP1_g196</name>
</gene>
<accession>A0AAV5HFC6</accession>
<reference evidence="2 3" key="1">
    <citation type="journal article" date="2021" name="Commun. Biol.">
        <title>The genome of Shorea leprosula (Dipterocarpaceae) highlights the ecological relevance of drought in aseasonal tropical rainforests.</title>
        <authorList>
            <person name="Ng K.K.S."/>
            <person name="Kobayashi M.J."/>
            <person name="Fawcett J.A."/>
            <person name="Hatakeyama M."/>
            <person name="Paape T."/>
            <person name="Ng C.H."/>
            <person name="Ang C.C."/>
            <person name="Tnah L.H."/>
            <person name="Lee C.T."/>
            <person name="Nishiyama T."/>
            <person name="Sese J."/>
            <person name="O'Brien M.J."/>
            <person name="Copetti D."/>
            <person name="Mohd Noor M.I."/>
            <person name="Ong R.C."/>
            <person name="Putra M."/>
            <person name="Sireger I.Z."/>
            <person name="Indrioko S."/>
            <person name="Kosugi Y."/>
            <person name="Izuno A."/>
            <person name="Isagi Y."/>
            <person name="Lee S.L."/>
            <person name="Shimizu K.K."/>
        </authorList>
    </citation>
    <scope>NUCLEOTIDE SEQUENCE [LARGE SCALE GENOMIC DNA]</scope>
    <source>
        <strain evidence="2">214</strain>
    </source>
</reference>
<evidence type="ECO:0000259" key="1">
    <source>
        <dbReference type="Pfam" id="PF07727"/>
    </source>
</evidence>
<dbReference type="EMBL" id="BPVZ01000001">
    <property type="protein sequence ID" value="GKU85530.1"/>
    <property type="molecule type" value="Genomic_DNA"/>
</dbReference>